<protein>
    <submittedName>
        <fullName evidence="1">Uncharacterized protein</fullName>
    </submittedName>
</protein>
<dbReference type="EMBL" id="OQ790080">
    <property type="protein sequence ID" value="WJE88598.1"/>
    <property type="molecule type" value="Genomic_DNA"/>
</dbReference>
<dbReference type="Proteomes" id="UP001654237">
    <property type="component" value="Segment"/>
</dbReference>
<evidence type="ECO:0000313" key="2">
    <source>
        <dbReference type="Proteomes" id="UP001654237"/>
    </source>
</evidence>
<keyword evidence="2" id="KW-1185">Reference proteome</keyword>
<organism evidence="1 2">
    <name type="scientific">Klebsiella phage Kpn17</name>
    <dbReference type="NCBI Taxonomy" id="3044025"/>
    <lineage>
        <taxon>Viruses</taxon>
        <taxon>Duplodnaviria</taxon>
        <taxon>Heunggongvirae</taxon>
        <taxon>Uroviricota</taxon>
        <taxon>Caudoviricetes</taxon>
        <taxon>Autographivirales</taxon>
        <taxon>Autotranscriptaviridae</taxon>
        <taxon>Studiervirinae</taxon>
        <taxon>Przondovirus</taxon>
        <taxon>Przondovirus Kpn17</taxon>
    </lineage>
</organism>
<accession>A0AAT9V660</accession>
<reference evidence="1 2" key="1">
    <citation type="journal article" date="2024" name="Can. J. Microbiol.">
        <title>Biological and genomic characteristics of three novel bacteriophages and a phage-plasmid of Klebsiella pneumoniae.</title>
        <authorList>
            <person name="Uskudar-Guclu A."/>
            <person name="Unlu S."/>
            <person name="Salih-Dogan H."/>
            <person name="Yalcin S."/>
            <person name="Basustaoglu A."/>
        </authorList>
    </citation>
    <scope>NUCLEOTIDE SEQUENCE [LARGE SCALE GENOMIC DNA]</scope>
</reference>
<name>A0AAT9V660_9CAUD</name>
<proteinExistence type="predicted"/>
<sequence>MTVSRSHRVINQVSRLAVPETLRAGRDDIGESSL</sequence>
<evidence type="ECO:0000313" key="1">
    <source>
        <dbReference type="EMBL" id="WJE88598.1"/>
    </source>
</evidence>